<gene>
    <name evidence="1" type="ORF">J2Z30_008084</name>
</gene>
<dbReference type="EMBL" id="JAGGLR010000028">
    <property type="protein sequence ID" value="MBP2067018.1"/>
    <property type="molecule type" value="Genomic_DNA"/>
</dbReference>
<dbReference type="RefSeq" id="WP_209469035.1">
    <property type="nucleotide sequence ID" value="NZ_BAABDR010000098.1"/>
</dbReference>
<accession>A0ABS4N5S9</accession>
<organism evidence="1 2">
    <name type="scientific">Streptomyces iranensis</name>
    <dbReference type="NCBI Taxonomy" id="576784"/>
    <lineage>
        <taxon>Bacteria</taxon>
        <taxon>Bacillati</taxon>
        <taxon>Actinomycetota</taxon>
        <taxon>Actinomycetes</taxon>
        <taxon>Kitasatosporales</taxon>
        <taxon>Streptomycetaceae</taxon>
        <taxon>Streptomyces</taxon>
        <taxon>Streptomyces violaceusniger group</taxon>
    </lineage>
</organism>
<dbReference type="Proteomes" id="UP000756710">
    <property type="component" value="Unassembled WGS sequence"/>
</dbReference>
<name>A0ABS4N5S9_9ACTN</name>
<proteinExistence type="predicted"/>
<dbReference type="InterPro" id="IPR036736">
    <property type="entry name" value="ACP-like_sf"/>
</dbReference>
<evidence type="ECO:0000313" key="1">
    <source>
        <dbReference type="EMBL" id="MBP2067018.1"/>
    </source>
</evidence>
<evidence type="ECO:0000313" key="2">
    <source>
        <dbReference type="Proteomes" id="UP000756710"/>
    </source>
</evidence>
<protein>
    <submittedName>
        <fullName evidence="1">Acyl carrier protein</fullName>
    </submittedName>
</protein>
<comment type="caution">
    <text evidence="1">The sequence shown here is derived from an EMBL/GenBank/DDBJ whole genome shotgun (WGS) entry which is preliminary data.</text>
</comment>
<reference evidence="1 2" key="1">
    <citation type="submission" date="2021-03" db="EMBL/GenBank/DDBJ databases">
        <title>Genomic Encyclopedia of Type Strains, Phase IV (KMG-IV): sequencing the most valuable type-strain genomes for metagenomic binning, comparative biology and taxonomic classification.</title>
        <authorList>
            <person name="Goeker M."/>
        </authorList>
    </citation>
    <scope>NUCLEOTIDE SEQUENCE [LARGE SCALE GENOMIC DNA]</scope>
    <source>
        <strain evidence="1 2">DSM 41954</strain>
    </source>
</reference>
<keyword evidence="2" id="KW-1185">Reference proteome</keyword>
<dbReference type="Gene3D" id="1.10.1200.10">
    <property type="entry name" value="ACP-like"/>
    <property type="match status" value="1"/>
</dbReference>
<sequence>MTSSTSTPSLNEDETRSRVYAIVGAMAPARGATLADDTALIADLAYDSLRLIELTLALEEGFGLGELAQERTATVTTLGDIVRLVTEARRETEAWRETEARQAEAGR</sequence>
<dbReference type="SUPFAM" id="SSF47336">
    <property type="entry name" value="ACP-like"/>
    <property type="match status" value="1"/>
</dbReference>